<evidence type="ECO:0000256" key="2">
    <source>
        <dbReference type="ARBA" id="ARBA00022448"/>
    </source>
</evidence>
<dbReference type="FunFam" id="2.40.30.170:FF:000010">
    <property type="entry name" value="Efflux RND transporter periplasmic adaptor subunit"/>
    <property type="match status" value="1"/>
</dbReference>
<dbReference type="InterPro" id="IPR006143">
    <property type="entry name" value="RND_pump_MFP"/>
</dbReference>
<name>A0A550JL38_9BACT</name>
<feature type="domain" description="CzcB-like C-terminal circularly permuted SH3-like" evidence="7">
    <location>
        <begin position="383"/>
        <end position="444"/>
    </location>
</feature>
<organism evidence="8 9">
    <name type="scientific">Trichloromonas acetexigens</name>
    <dbReference type="NCBI Taxonomy" id="38815"/>
    <lineage>
        <taxon>Bacteria</taxon>
        <taxon>Pseudomonadati</taxon>
        <taxon>Thermodesulfobacteriota</taxon>
        <taxon>Desulfuromonadia</taxon>
        <taxon>Desulfuromonadales</taxon>
        <taxon>Trichloromonadaceae</taxon>
        <taxon>Trichloromonas</taxon>
    </lineage>
</organism>
<dbReference type="PANTHER" id="PTHR30097">
    <property type="entry name" value="CATION EFFLUX SYSTEM PROTEIN CUSB"/>
    <property type="match status" value="1"/>
</dbReference>
<dbReference type="Gene3D" id="6.10.140.730">
    <property type="match status" value="1"/>
</dbReference>
<dbReference type="Proteomes" id="UP000317155">
    <property type="component" value="Unassembled WGS sequence"/>
</dbReference>
<dbReference type="Pfam" id="PF25869">
    <property type="entry name" value="3HB_CusB"/>
    <property type="match status" value="1"/>
</dbReference>
<dbReference type="SUPFAM" id="SSF111369">
    <property type="entry name" value="HlyD-like secretion proteins"/>
    <property type="match status" value="1"/>
</dbReference>
<evidence type="ECO:0000259" key="6">
    <source>
        <dbReference type="Pfam" id="PF25954"/>
    </source>
</evidence>
<accession>A0A550JL38</accession>
<feature type="domain" description="CusB-like barrel-sandwich hybrid" evidence="5">
    <location>
        <begin position="168"/>
        <end position="296"/>
    </location>
</feature>
<dbReference type="GO" id="GO:0016020">
    <property type="term" value="C:membrane"/>
    <property type="evidence" value="ECO:0007669"/>
    <property type="project" value="InterPro"/>
</dbReference>
<reference evidence="8 9" key="1">
    <citation type="submission" date="2019-07" db="EMBL/GenBank/DDBJ databases">
        <title>Insights of Desulfuromonas acetexigens electromicrobiology.</title>
        <authorList>
            <person name="Katuri K."/>
            <person name="Sapireddy V."/>
            <person name="Shaw D.R."/>
            <person name="Saikaly P."/>
        </authorList>
    </citation>
    <scope>NUCLEOTIDE SEQUENCE [LARGE SCALE GENOMIC DNA]</scope>
    <source>
        <strain evidence="8 9">2873</strain>
    </source>
</reference>
<evidence type="ECO:0000259" key="3">
    <source>
        <dbReference type="Pfam" id="PF19335"/>
    </source>
</evidence>
<feature type="domain" description="CusB-like three alpha-helical bundle" evidence="4">
    <location>
        <begin position="201"/>
        <end position="262"/>
    </location>
</feature>
<dbReference type="Gene3D" id="2.40.420.20">
    <property type="match status" value="1"/>
</dbReference>
<keyword evidence="9" id="KW-1185">Reference proteome</keyword>
<dbReference type="Gene3D" id="2.40.50.100">
    <property type="match status" value="1"/>
</dbReference>
<dbReference type="EMBL" id="VJVV01000001">
    <property type="protein sequence ID" value="TRO83938.1"/>
    <property type="molecule type" value="Genomic_DNA"/>
</dbReference>
<dbReference type="Gene3D" id="2.40.30.170">
    <property type="match status" value="1"/>
</dbReference>
<dbReference type="InterPro" id="IPR058790">
    <property type="entry name" value="BSH_CusB"/>
</dbReference>
<evidence type="ECO:0000259" key="4">
    <source>
        <dbReference type="Pfam" id="PF25869"/>
    </source>
</evidence>
<feature type="domain" description="Heavy metal binding" evidence="3">
    <location>
        <begin position="48"/>
        <end position="73"/>
    </location>
</feature>
<evidence type="ECO:0000313" key="8">
    <source>
        <dbReference type="EMBL" id="TRO83938.1"/>
    </source>
</evidence>
<dbReference type="InterPro" id="IPR058791">
    <property type="entry name" value="3HB_CusB"/>
</dbReference>
<dbReference type="OrthoDB" id="9806939at2"/>
<evidence type="ECO:0000313" key="9">
    <source>
        <dbReference type="Proteomes" id="UP000317155"/>
    </source>
</evidence>
<dbReference type="NCBIfam" id="TIGR01730">
    <property type="entry name" value="RND_mfp"/>
    <property type="match status" value="1"/>
</dbReference>
<dbReference type="InterPro" id="IPR058792">
    <property type="entry name" value="Beta-barrel_RND_2"/>
</dbReference>
<dbReference type="AlphaFoldDB" id="A0A550JL38"/>
<dbReference type="Pfam" id="PF25975">
    <property type="entry name" value="CzcB_C"/>
    <property type="match status" value="1"/>
</dbReference>
<dbReference type="GO" id="GO:0022857">
    <property type="term" value="F:transmembrane transporter activity"/>
    <property type="evidence" value="ECO:0007669"/>
    <property type="project" value="InterPro"/>
</dbReference>
<keyword evidence="2" id="KW-0813">Transport</keyword>
<proteinExistence type="inferred from homology"/>
<dbReference type="RefSeq" id="WP_092052866.1">
    <property type="nucleotide sequence ID" value="NZ_FOJJ01000001.1"/>
</dbReference>
<evidence type="ECO:0000256" key="1">
    <source>
        <dbReference type="ARBA" id="ARBA00009477"/>
    </source>
</evidence>
<evidence type="ECO:0000259" key="7">
    <source>
        <dbReference type="Pfam" id="PF25975"/>
    </source>
</evidence>
<protein>
    <submittedName>
        <fullName evidence="8">Efflux RND transporter periplasmic adaptor subunit</fullName>
    </submittedName>
</protein>
<dbReference type="PANTHER" id="PTHR30097:SF15">
    <property type="entry name" value="CATION EFFLUX SYSTEM PROTEIN CUSB"/>
    <property type="match status" value="1"/>
</dbReference>
<dbReference type="Pfam" id="PF25919">
    <property type="entry name" value="BSH_CusB"/>
    <property type="match status" value="1"/>
</dbReference>
<dbReference type="InterPro" id="IPR058649">
    <property type="entry name" value="CzcB_C"/>
</dbReference>
<dbReference type="InterPro" id="IPR045800">
    <property type="entry name" value="HMBD"/>
</dbReference>
<sequence>MKHSGLISKFLILIALLAALGGGYYWGSFRHIGHDDHAGEGTEAKTQYTCGMHPFIIQDEPGLCPICNMQLTPLKGGAAAGTAPAERQVKHWVSPMDPTYVRDTPGQDAMGHDLVPVYEGGTAGSVQIDPITTQNMGVRTETVRRAALARTVRTVGLVAFDEPRQYSINSKSDGWVERLHVNQEGQPVKKGQPLMEIYSPELVAAQQEYLLALRGYQRLADSSLPQVADNARRLLEASRTRLRYWDISEKQITALEQSGEVRKTLTLYSPQGGVVTMKKVLEGMRVMAGEELLQIADLSRVWVNADIYEYELPWVKVGQTARVELPFAPDQVLSGKITYIYPFVQNETRTVKARIEFPNPGLALKPEMYANVLIDTAAVADALAVPENAVLKSGKGQTVFVALGDGKFEPRAVVTGVTNDEGLVQILSGLKDGEQVVTSAQFMLDSESKLREAIEKMLAPKAEMPAAAEAKDNLDDLFN</sequence>
<feature type="domain" description="CusB-like beta-barrel" evidence="6">
    <location>
        <begin position="300"/>
        <end position="376"/>
    </location>
</feature>
<dbReference type="GO" id="GO:0046914">
    <property type="term" value="F:transition metal ion binding"/>
    <property type="evidence" value="ECO:0007669"/>
    <property type="project" value="TreeGrafter"/>
</dbReference>
<gene>
    <name evidence="8" type="ORF">FL622_01805</name>
</gene>
<comment type="caution">
    <text evidence="8">The sequence shown here is derived from an EMBL/GenBank/DDBJ whole genome shotgun (WGS) entry which is preliminary data.</text>
</comment>
<dbReference type="Pfam" id="PF19335">
    <property type="entry name" value="HMBD"/>
    <property type="match status" value="1"/>
</dbReference>
<dbReference type="GO" id="GO:0060003">
    <property type="term" value="P:copper ion export"/>
    <property type="evidence" value="ECO:0007669"/>
    <property type="project" value="TreeGrafter"/>
</dbReference>
<dbReference type="GO" id="GO:0015679">
    <property type="term" value="P:plasma membrane copper ion transport"/>
    <property type="evidence" value="ECO:0007669"/>
    <property type="project" value="TreeGrafter"/>
</dbReference>
<dbReference type="InterPro" id="IPR051909">
    <property type="entry name" value="MFP_Cation_Efflux"/>
</dbReference>
<dbReference type="Pfam" id="PF25954">
    <property type="entry name" value="Beta-barrel_RND_2"/>
    <property type="match status" value="1"/>
</dbReference>
<evidence type="ECO:0000259" key="5">
    <source>
        <dbReference type="Pfam" id="PF25919"/>
    </source>
</evidence>
<dbReference type="GO" id="GO:0030288">
    <property type="term" value="C:outer membrane-bounded periplasmic space"/>
    <property type="evidence" value="ECO:0007669"/>
    <property type="project" value="TreeGrafter"/>
</dbReference>
<comment type="similarity">
    <text evidence="1">Belongs to the membrane fusion protein (MFP) (TC 8.A.1) family.</text>
</comment>